<accession>A0ABR8YH62</accession>
<proteinExistence type="inferred from homology"/>
<keyword evidence="6 7" id="KW-0472">Membrane</keyword>
<evidence type="ECO:0000256" key="2">
    <source>
        <dbReference type="ARBA" id="ARBA00022448"/>
    </source>
</evidence>
<dbReference type="RefSeq" id="WP_191746496.1">
    <property type="nucleotide sequence ID" value="NZ_JACSQC010000003.1"/>
</dbReference>
<dbReference type="PANTHER" id="PTHR30151:SF0">
    <property type="entry name" value="ABC TRANSPORTER PERMEASE PROTEIN MJ0413-RELATED"/>
    <property type="match status" value="1"/>
</dbReference>
<evidence type="ECO:0000313" key="10">
    <source>
        <dbReference type="EMBL" id="MBD8043552.1"/>
    </source>
</evidence>
<reference evidence="10 11" key="1">
    <citation type="submission" date="2020-08" db="EMBL/GenBank/DDBJ databases">
        <title>A Genomic Blueprint of the Chicken Gut Microbiome.</title>
        <authorList>
            <person name="Gilroy R."/>
            <person name="Ravi A."/>
            <person name="Getino M."/>
            <person name="Pursley I."/>
            <person name="Horton D.L."/>
            <person name="Alikhan N.-F."/>
            <person name="Baker D."/>
            <person name="Gharbi K."/>
            <person name="Hall N."/>
            <person name="Watson M."/>
            <person name="Adriaenssens E.M."/>
            <person name="Foster-Nyarko E."/>
            <person name="Jarju S."/>
            <person name="Secka A."/>
            <person name="Antonio M."/>
            <person name="Oren A."/>
            <person name="Chaudhuri R."/>
            <person name="La Ragione R.M."/>
            <person name="Hildebrand F."/>
            <person name="Pallen M.J."/>
        </authorList>
    </citation>
    <scope>NUCLEOTIDE SEQUENCE [LARGE SCALE GENOMIC DNA]</scope>
    <source>
        <strain evidence="10 11">Sa2BUA2</strain>
    </source>
</reference>
<feature type="compositionally biased region" description="Polar residues" evidence="8">
    <location>
        <begin position="17"/>
        <end position="27"/>
    </location>
</feature>
<keyword evidence="2 7" id="KW-0813">Transport</keyword>
<comment type="similarity">
    <text evidence="7">Belongs to the binding-protein-dependent transport system permease family.</text>
</comment>
<keyword evidence="11" id="KW-1185">Reference proteome</keyword>
<dbReference type="PROSITE" id="PS50928">
    <property type="entry name" value="ABC_TM1"/>
    <property type="match status" value="1"/>
</dbReference>
<evidence type="ECO:0000256" key="5">
    <source>
        <dbReference type="ARBA" id="ARBA00022989"/>
    </source>
</evidence>
<protein>
    <submittedName>
        <fullName evidence="10">ABC transporter permease subunit</fullName>
    </submittedName>
</protein>
<dbReference type="InterPro" id="IPR000515">
    <property type="entry name" value="MetI-like"/>
</dbReference>
<keyword evidence="5 7" id="KW-1133">Transmembrane helix</keyword>
<gene>
    <name evidence="10" type="ORF">H9638_06975</name>
</gene>
<feature type="transmembrane region" description="Helical" evidence="7">
    <location>
        <begin position="98"/>
        <end position="121"/>
    </location>
</feature>
<dbReference type="Pfam" id="PF00528">
    <property type="entry name" value="BPD_transp_1"/>
    <property type="match status" value="1"/>
</dbReference>
<feature type="transmembrane region" description="Helical" evidence="7">
    <location>
        <begin position="70"/>
        <end position="86"/>
    </location>
</feature>
<feature type="region of interest" description="Disordered" evidence="8">
    <location>
        <begin position="1"/>
        <end position="30"/>
    </location>
</feature>
<evidence type="ECO:0000256" key="1">
    <source>
        <dbReference type="ARBA" id="ARBA00004651"/>
    </source>
</evidence>
<dbReference type="EMBL" id="JACSQC010000003">
    <property type="protein sequence ID" value="MBD8043552.1"/>
    <property type="molecule type" value="Genomic_DNA"/>
</dbReference>
<evidence type="ECO:0000256" key="6">
    <source>
        <dbReference type="ARBA" id="ARBA00023136"/>
    </source>
</evidence>
<organism evidence="10 11">
    <name type="scientific">Arthrobacter pullicola</name>
    <dbReference type="NCBI Taxonomy" id="2762224"/>
    <lineage>
        <taxon>Bacteria</taxon>
        <taxon>Bacillati</taxon>
        <taxon>Actinomycetota</taxon>
        <taxon>Actinomycetes</taxon>
        <taxon>Micrococcales</taxon>
        <taxon>Micrococcaceae</taxon>
        <taxon>Arthrobacter</taxon>
    </lineage>
</organism>
<evidence type="ECO:0000256" key="3">
    <source>
        <dbReference type="ARBA" id="ARBA00022475"/>
    </source>
</evidence>
<dbReference type="SUPFAM" id="SSF161098">
    <property type="entry name" value="MetI-like"/>
    <property type="match status" value="1"/>
</dbReference>
<feature type="transmembrane region" description="Helical" evidence="7">
    <location>
        <begin position="212"/>
        <end position="235"/>
    </location>
</feature>
<evidence type="ECO:0000256" key="4">
    <source>
        <dbReference type="ARBA" id="ARBA00022692"/>
    </source>
</evidence>
<keyword evidence="3" id="KW-1003">Cell membrane</keyword>
<keyword evidence="4 7" id="KW-0812">Transmembrane</keyword>
<name>A0ABR8YH62_9MICC</name>
<dbReference type="PANTHER" id="PTHR30151">
    <property type="entry name" value="ALKANE SULFONATE ABC TRANSPORTER-RELATED, MEMBRANE SUBUNIT"/>
    <property type="match status" value="1"/>
</dbReference>
<feature type="transmembrane region" description="Helical" evidence="7">
    <location>
        <begin position="127"/>
        <end position="151"/>
    </location>
</feature>
<feature type="domain" description="ABC transmembrane type-1" evidence="9">
    <location>
        <begin position="89"/>
        <end position="275"/>
    </location>
</feature>
<evidence type="ECO:0000256" key="7">
    <source>
        <dbReference type="RuleBase" id="RU363032"/>
    </source>
</evidence>
<dbReference type="Proteomes" id="UP000652763">
    <property type="component" value="Unassembled WGS sequence"/>
</dbReference>
<feature type="transmembrane region" description="Helical" evidence="7">
    <location>
        <begin position="255"/>
        <end position="278"/>
    </location>
</feature>
<dbReference type="CDD" id="cd06261">
    <property type="entry name" value="TM_PBP2"/>
    <property type="match status" value="1"/>
</dbReference>
<dbReference type="Gene3D" id="1.10.3720.10">
    <property type="entry name" value="MetI-like"/>
    <property type="match status" value="1"/>
</dbReference>
<evidence type="ECO:0000313" key="11">
    <source>
        <dbReference type="Proteomes" id="UP000652763"/>
    </source>
</evidence>
<comment type="subcellular location">
    <subcellularLocation>
        <location evidence="1 7">Cell membrane</location>
        <topology evidence="1 7">Multi-pass membrane protein</topology>
    </subcellularLocation>
</comment>
<evidence type="ECO:0000259" key="9">
    <source>
        <dbReference type="PROSITE" id="PS50928"/>
    </source>
</evidence>
<sequence>MSGIVQDPPEAPGARTLQRTAVPSGTRGTAGIDPGRLSGLGRNLAAPLLLGVAALLLWQGAVWLLEIEPFIVPGPLAIAGAFLENLRNVLEAAAVTGANAAVGLVVGGLLGVAAAVASAAVPALDRLAAPMVVALSVIPIVALAPVLYTMYGADQQATRQIVAGIAVFIPVYVNSLRGFRQVAPVHRDLMRSYAAGKWQITRSVTLPSAVPYMFTGLRIASSLAVVSALIAEYFGGPVGGLGKSVTSAASSSNYTLAWAYVVGAVLLGLLFYAVTAGLEKYFSRHTART</sequence>
<evidence type="ECO:0000256" key="8">
    <source>
        <dbReference type="SAM" id="MobiDB-lite"/>
    </source>
</evidence>
<comment type="caution">
    <text evidence="10">The sequence shown here is derived from an EMBL/GenBank/DDBJ whole genome shotgun (WGS) entry which is preliminary data.</text>
</comment>
<dbReference type="InterPro" id="IPR035906">
    <property type="entry name" value="MetI-like_sf"/>
</dbReference>